<evidence type="ECO:0000313" key="9">
    <source>
        <dbReference type="Proteomes" id="UP000199496"/>
    </source>
</evidence>
<dbReference type="GO" id="GO:0005886">
    <property type="term" value="C:plasma membrane"/>
    <property type="evidence" value="ECO:0007669"/>
    <property type="project" value="UniProtKB-SubCell"/>
</dbReference>
<gene>
    <name evidence="8" type="ORF">SAMN05421693_13118</name>
</gene>
<keyword evidence="6 7" id="KW-0472">Membrane</keyword>
<proteinExistence type="inferred from homology"/>
<organism evidence="8 9">
    <name type="scientific">Ectothiorhodospira magna</name>
    <dbReference type="NCBI Taxonomy" id="867345"/>
    <lineage>
        <taxon>Bacteria</taxon>
        <taxon>Pseudomonadati</taxon>
        <taxon>Pseudomonadota</taxon>
        <taxon>Gammaproteobacteria</taxon>
        <taxon>Chromatiales</taxon>
        <taxon>Ectothiorhodospiraceae</taxon>
        <taxon>Ectothiorhodospira</taxon>
    </lineage>
</organism>
<feature type="transmembrane region" description="Helical" evidence="7">
    <location>
        <begin position="12"/>
        <end position="30"/>
    </location>
</feature>
<keyword evidence="9" id="KW-1185">Reference proteome</keyword>
<reference evidence="8 9" key="1">
    <citation type="submission" date="2016-10" db="EMBL/GenBank/DDBJ databases">
        <authorList>
            <person name="de Groot N.N."/>
        </authorList>
    </citation>
    <scope>NUCLEOTIDE SEQUENCE [LARGE SCALE GENOMIC DNA]</scope>
    <source>
        <strain evidence="8 9">B7-7</strain>
    </source>
</reference>
<dbReference type="GO" id="GO:0008324">
    <property type="term" value="F:monoatomic cation transmembrane transporter activity"/>
    <property type="evidence" value="ECO:0007669"/>
    <property type="project" value="InterPro"/>
</dbReference>
<keyword evidence="5 7" id="KW-1133">Transmembrane helix</keyword>
<feature type="transmembrane region" description="Helical" evidence="7">
    <location>
        <begin position="36"/>
        <end position="56"/>
    </location>
</feature>
<evidence type="ECO:0000256" key="3">
    <source>
        <dbReference type="ARBA" id="ARBA00022475"/>
    </source>
</evidence>
<evidence type="ECO:0000256" key="2">
    <source>
        <dbReference type="ARBA" id="ARBA00006228"/>
    </source>
</evidence>
<accession>A0A1H9G0H9</accession>
<dbReference type="PANTHER" id="PTHR34584">
    <property type="entry name" value="NA(+)/H(+) ANTIPORTER SUBUNIT E1"/>
    <property type="match status" value="1"/>
</dbReference>
<keyword evidence="4 7" id="KW-0812">Transmembrane</keyword>
<dbReference type="PANTHER" id="PTHR34584:SF1">
    <property type="entry name" value="NA(+)_H(+) ANTIPORTER SUBUNIT E1"/>
    <property type="match status" value="1"/>
</dbReference>
<dbReference type="Proteomes" id="UP000199496">
    <property type="component" value="Unassembled WGS sequence"/>
</dbReference>
<feature type="transmembrane region" description="Helical" evidence="7">
    <location>
        <begin position="63"/>
        <end position="84"/>
    </location>
</feature>
<evidence type="ECO:0000256" key="7">
    <source>
        <dbReference type="SAM" id="Phobius"/>
    </source>
</evidence>
<sequence length="170" mass="18843">MSDPRHRSSPSRPRRFLVTLVACLVLWWVLTGGDPGGWIIGVPVALLAAVSVLVLPPGRRYRLSLGGLLIFMGFFLWQSFVGGLDVSRRALSPRMPLTPGFIDYPVRLPPGPALTFFMNVIGLLPGTLSVGLHRRRIRLHVLDLRMPLHASLSRLEYRVAALFGLRLEAS</sequence>
<name>A0A1H9G0H9_9GAMM</name>
<feature type="transmembrane region" description="Helical" evidence="7">
    <location>
        <begin position="113"/>
        <end position="132"/>
    </location>
</feature>
<evidence type="ECO:0000256" key="6">
    <source>
        <dbReference type="ARBA" id="ARBA00023136"/>
    </source>
</evidence>
<dbReference type="EMBL" id="FOFO01000031">
    <property type="protein sequence ID" value="SEQ43624.1"/>
    <property type="molecule type" value="Genomic_DNA"/>
</dbReference>
<comment type="similarity">
    <text evidence="2">Belongs to the CPA3 antiporters (TC 2.A.63) subunit E family.</text>
</comment>
<evidence type="ECO:0000256" key="1">
    <source>
        <dbReference type="ARBA" id="ARBA00004651"/>
    </source>
</evidence>
<dbReference type="RefSeq" id="WP_090209084.1">
    <property type="nucleotide sequence ID" value="NZ_FOFO01000031.1"/>
</dbReference>
<dbReference type="OrthoDB" id="7852837at2"/>
<dbReference type="AlphaFoldDB" id="A0A1H9G0H9"/>
<evidence type="ECO:0000313" key="8">
    <source>
        <dbReference type="EMBL" id="SEQ43624.1"/>
    </source>
</evidence>
<dbReference type="InterPro" id="IPR002758">
    <property type="entry name" value="Cation_antiport_E"/>
</dbReference>
<dbReference type="Pfam" id="PF01899">
    <property type="entry name" value="MNHE"/>
    <property type="match status" value="1"/>
</dbReference>
<protein>
    <submittedName>
        <fullName evidence="8">Multicomponent Na+:H+ antiporter subunit E</fullName>
    </submittedName>
</protein>
<dbReference type="STRING" id="867345.SAMN05421693_13118"/>
<evidence type="ECO:0000256" key="5">
    <source>
        <dbReference type="ARBA" id="ARBA00022989"/>
    </source>
</evidence>
<evidence type="ECO:0000256" key="4">
    <source>
        <dbReference type="ARBA" id="ARBA00022692"/>
    </source>
</evidence>
<comment type="subcellular location">
    <subcellularLocation>
        <location evidence="1">Cell membrane</location>
        <topology evidence="1">Multi-pass membrane protein</topology>
    </subcellularLocation>
</comment>
<keyword evidence="3" id="KW-1003">Cell membrane</keyword>